<evidence type="ECO:0000313" key="3">
    <source>
        <dbReference type="EMBL" id="CAL4111953.1"/>
    </source>
</evidence>
<protein>
    <recommendedName>
        <fullName evidence="2">SAM domain-containing protein</fullName>
    </recommendedName>
</protein>
<dbReference type="Pfam" id="PF00536">
    <property type="entry name" value="SAM_1"/>
    <property type="match status" value="1"/>
</dbReference>
<feature type="domain" description="SAM" evidence="2">
    <location>
        <begin position="291"/>
        <end position="333"/>
    </location>
</feature>
<dbReference type="Proteomes" id="UP001497623">
    <property type="component" value="Unassembled WGS sequence"/>
</dbReference>
<dbReference type="SUPFAM" id="SSF47769">
    <property type="entry name" value="SAM/Pointed domain"/>
    <property type="match status" value="1"/>
</dbReference>
<dbReference type="Gene3D" id="1.10.150.50">
    <property type="entry name" value="Transcription Factor, Ets-1"/>
    <property type="match status" value="1"/>
</dbReference>
<comment type="caution">
    <text evidence="3">The sequence shown here is derived from an EMBL/GenBank/DDBJ whole genome shotgun (WGS) entry which is preliminary data.</text>
</comment>
<reference evidence="3 4" key="1">
    <citation type="submission" date="2024-05" db="EMBL/GenBank/DDBJ databases">
        <authorList>
            <person name="Wallberg A."/>
        </authorList>
    </citation>
    <scope>NUCLEOTIDE SEQUENCE [LARGE SCALE GENOMIC DNA]</scope>
</reference>
<dbReference type="EMBL" id="CAXKWB010014851">
    <property type="protein sequence ID" value="CAL4111953.1"/>
    <property type="molecule type" value="Genomic_DNA"/>
</dbReference>
<feature type="non-terminal residue" evidence="3">
    <location>
        <position position="334"/>
    </location>
</feature>
<sequence length="334" mass="38475">MNKLAAELGDICTNWLLYDLSLKVRCWPGYQHLYQFALPFNWLQYESIGRIQRGDLSERSQITSDQQSHSYIKLNKHRPIKEQNEIMRLPFQGKARILPRQWSAIFGSPIILYMLQSGINVVIDSVPRRGSFLQKVKNRLFDILSLTLSSRDSDVTDTYFLKMAYDFMNINRSDGVEGYMKGHQRSQKGIFDVRLIYSNMTKLGDSRRDQRAPTHYDTDLHKKFSLIKNLVSIENVSGPSIFDGPAAVANKWLQQQQQQPQQQQQQQQEQQPPKSRGNSVLTIGNYPVIPSSLEALLEQLSLSTYISVFREQGVDLHLFLTLTDQDLKDCGIQT</sequence>
<organism evidence="3 4">
    <name type="scientific">Meganyctiphanes norvegica</name>
    <name type="common">Northern krill</name>
    <name type="synonym">Thysanopoda norvegica</name>
    <dbReference type="NCBI Taxonomy" id="48144"/>
    <lineage>
        <taxon>Eukaryota</taxon>
        <taxon>Metazoa</taxon>
        <taxon>Ecdysozoa</taxon>
        <taxon>Arthropoda</taxon>
        <taxon>Crustacea</taxon>
        <taxon>Multicrustacea</taxon>
        <taxon>Malacostraca</taxon>
        <taxon>Eumalacostraca</taxon>
        <taxon>Eucarida</taxon>
        <taxon>Euphausiacea</taxon>
        <taxon>Euphausiidae</taxon>
        <taxon>Meganyctiphanes</taxon>
    </lineage>
</organism>
<gene>
    <name evidence="3" type="ORF">MNOR_LOCUS19755</name>
</gene>
<name>A0AAV2R5E0_MEGNR</name>
<keyword evidence="4" id="KW-1185">Reference proteome</keyword>
<dbReference type="InterPro" id="IPR001660">
    <property type="entry name" value="SAM"/>
</dbReference>
<feature type="region of interest" description="Disordered" evidence="1">
    <location>
        <begin position="258"/>
        <end position="280"/>
    </location>
</feature>
<proteinExistence type="predicted"/>
<dbReference type="InterPro" id="IPR013761">
    <property type="entry name" value="SAM/pointed_sf"/>
</dbReference>
<evidence type="ECO:0000313" key="4">
    <source>
        <dbReference type="Proteomes" id="UP001497623"/>
    </source>
</evidence>
<feature type="compositionally biased region" description="Low complexity" evidence="1">
    <location>
        <begin position="258"/>
        <end position="273"/>
    </location>
</feature>
<evidence type="ECO:0000256" key="1">
    <source>
        <dbReference type="SAM" id="MobiDB-lite"/>
    </source>
</evidence>
<evidence type="ECO:0000259" key="2">
    <source>
        <dbReference type="Pfam" id="PF00536"/>
    </source>
</evidence>
<dbReference type="AlphaFoldDB" id="A0AAV2R5E0"/>
<accession>A0AAV2R5E0</accession>